<evidence type="ECO:0000313" key="4">
    <source>
        <dbReference type="Proteomes" id="UP001482620"/>
    </source>
</evidence>
<gene>
    <name evidence="3" type="ORF">ILYODFUR_034146</name>
</gene>
<dbReference type="Pfam" id="PF13613">
    <property type="entry name" value="HTH_Tnp_4"/>
    <property type="match status" value="1"/>
</dbReference>
<dbReference type="PANTHER" id="PTHR23080:SF63">
    <property type="entry name" value="TICK TRANSPOSON"/>
    <property type="match status" value="1"/>
</dbReference>
<feature type="compositionally biased region" description="Polar residues" evidence="1">
    <location>
        <begin position="42"/>
        <end position="52"/>
    </location>
</feature>
<name>A0ABV0SRG5_9TELE</name>
<dbReference type="PANTHER" id="PTHR23080">
    <property type="entry name" value="THAP DOMAIN PROTEIN"/>
    <property type="match status" value="1"/>
</dbReference>
<dbReference type="InterPro" id="IPR027805">
    <property type="entry name" value="Transposase_HTH_dom"/>
</dbReference>
<evidence type="ECO:0000259" key="2">
    <source>
        <dbReference type="Pfam" id="PF13613"/>
    </source>
</evidence>
<feature type="domain" description="Transposase Helix-turn-helix" evidence="2">
    <location>
        <begin position="137"/>
        <end position="186"/>
    </location>
</feature>
<dbReference type="EMBL" id="JAHRIQ010006051">
    <property type="protein sequence ID" value="MEQ2223179.1"/>
    <property type="molecule type" value="Genomic_DNA"/>
</dbReference>
<sequence>MKLKGEQQRRSECAEAMLDLSVEHLRMTPEEPGTGPRVPQSEVASGNGTLNDQGYVDAGCQTELTMDDIEKMEDVLRQNTTELADLRTKALETQFNRESFKKQRQAKVLHWATQFLSFASDFELYEPYITCGPMSVLSKFEQFILVMMRLRPNLPLKDLAFRFKISVPTASKVWHKVIETLHQRLEFQIEWPE</sequence>
<reference evidence="3 4" key="1">
    <citation type="submission" date="2021-06" db="EMBL/GenBank/DDBJ databases">
        <authorList>
            <person name="Palmer J.M."/>
        </authorList>
    </citation>
    <scope>NUCLEOTIDE SEQUENCE [LARGE SCALE GENOMIC DNA]</scope>
    <source>
        <strain evidence="4">if_2019</strain>
        <tissue evidence="3">Muscle</tissue>
    </source>
</reference>
<evidence type="ECO:0000313" key="3">
    <source>
        <dbReference type="EMBL" id="MEQ2223179.1"/>
    </source>
</evidence>
<organism evidence="3 4">
    <name type="scientific">Ilyodon furcidens</name>
    <name type="common">goldbreast splitfin</name>
    <dbReference type="NCBI Taxonomy" id="33524"/>
    <lineage>
        <taxon>Eukaryota</taxon>
        <taxon>Metazoa</taxon>
        <taxon>Chordata</taxon>
        <taxon>Craniata</taxon>
        <taxon>Vertebrata</taxon>
        <taxon>Euteleostomi</taxon>
        <taxon>Actinopterygii</taxon>
        <taxon>Neopterygii</taxon>
        <taxon>Teleostei</taxon>
        <taxon>Neoteleostei</taxon>
        <taxon>Acanthomorphata</taxon>
        <taxon>Ovalentaria</taxon>
        <taxon>Atherinomorphae</taxon>
        <taxon>Cyprinodontiformes</taxon>
        <taxon>Goodeidae</taxon>
        <taxon>Ilyodon</taxon>
    </lineage>
</organism>
<accession>A0ABV0SRG5</accession>
<feature type="region of interest" description="Disordered" evidence="1">
    <location>
        <begin position="27"/>
        <end position="53"/>
    </location>
</feature>
<proteinExistence type="predicted"/>
<dbReference type="Proteomes" id="UP001482620">
    <property type="component" value="Unassembled WGS sequence"/>
</dbReference>
<comment type="caution">
    <text evidence="3">The sequence shown here is derived from an EMBL/GenBank/DDBJ whole genome shotgun (WGS) entry which is preliminary data.</text>
</comment>
<protein>
    <recommendedName>
        <fullName evidence="2">Transposase Helix-turn-helix domain-containing protein</fullName>
    </recommendedName>
</protein>
<keyword evidence="4" id="KW-1185">Reference proteome</keyword>
<evidence type="ECO:0000256" key="1">
    <source>
        <dbReference type="SAM" id="MobiDB-lite"/>
    </source>
</evidence>